<dbReference type="InterPro" id="IPR001680">
    <property type="entry name" value="WD40_rpt"/>
</dbReference>
<comment type="similarity">
    <text evidence="1">Belongs to the WD repeat WDR55 family.</text>
</comment>
<evidence type="ECO:0000256" key="3">
    <source>
        <dbReference type="ARBA" id="ARBA00022737"/>
    </source>
</evidence>
<dbReference type="AlphaFoldDB" id="W7IB45"/>
<feature type="compositionally biased region" description="Polar residues" evidence="6">
    <location>
        <begin position="429"/>
        <end position="441"/>
    </location>
</feature>
<evidence type="ECO:0000256" key="5">
    <source>
        <dbReference type="ARBA" id="ARBA00039514"/>
    </source>
</evidence>
<evidence type="ECO:0000313" key="7">
    <source>
        <dbReference type="EMBL" id="EWC46305.1"/>
    </source>
</evidence>
<keyword evidence="2" id="KW-0853">WD repeat</keyword>
<evidence type="ECO:0000256" key="1">
    <source>
        <dbReference type="ARBA" id="ARBA00007625"/>
    </source>
</evidence>
<dbReference type="Proteomes" id="UP000024837">
    <property type="component" value="Unassembled WGS sequence"/>
</dbReference>
<dbReference type="PANTHER" id="PTHR44019:SF20">
    <property type="entry name" value="WD REPEAT-CONTAINING PROTEIN 55"/>
    <property type="match status" value="1"/>
</dbReference>
<dbReference type="InterPro" id="IPR036322">
    <property type="entry name" value="WD40_repeat_dom_sf"/>
</dbReference>
<dbReference type="Gene3D" id="2.130.10.10">
    <property type="entry name" value="YVTN repeat-like/Quinoprotein amine dehydrogenase"/>
    <property type="match status" value="2"/>
</dbReference>
<feature type="region of interest" description="Disordered" evidence="6">
    <location>
        <begin position="357"/>
        <end position="441"/>
    </location>
</feature>
<sequence>MADFKAHDIAFQSPVFALAAHPSAPLFTAGLISGHVYTYTWPTEAPAAASGNLTDTDGLPAGYNLAWKTRRHKGSCRSAVYSPDGETLYTAGSDALIKCASTTTGQVISKAAIPPSSTSSSDSPTHLHALTPQHLLLGTDAGTIHLYDTRSPSLATRPASSYPSIHDDYISSISPLPPTAESTSSLSKQFITTGDSTLSFLDVRKGVLARSDDQENETLASCVIARGVGKGGRSTRAYVGMGDGVVHAFERGVWGDMCERIKIAGKGVDVDVVRPYTLTGDPEVTKGKCIVAGCSDGRARVVRLGGNKVVKVFDQGGRVDGEEEGEDGISDIAFDCDGAMMTAGGSVVKIWYLDEADNNEDEEGDKDEDKDEQDSDDEDDEDDSDSDSPPPKAKKSRAFQPPSDSDGSDHEAGSRSSQRRAKRRKNKHQTAPQKTRFTGLD</sequence>
<dbReference type="InterPro" id="IPR015943">
    <property type="entry name" value="WD40/YVTN_repeat-like_dom_sf"/>
</dbReference>
<dbReference type="SUPFAM" id="SSF50978">
    <property type="entry name" value="WD40 repeat-like"/>
    <property type="match status" value="1"/>
</dbReference>
<keyword evidence="8" id="KW-1185">Reference proteome</keyword>
<reference evidence="7 8" key="1">
    <citation type="submission" date="2013-05" db="EMBL/GenBank/DDBJ databases">
        <title>Drechslerella stenobrocha genome reveals carnivorous origination and mechanical trapping mechanism of predatory fungi.</title>
        <authorList>
            <person name="Liu X."/>
            <person name="Zhang W."/>
            <person name="Liu K."/>
        </authorList>
    </citation>
    <scope>NUCLEOTIDE SEQUENCE [LARGE SCALE GENOMIC DNA]</scope>
    <source>
        <strain evidence="7 8">248</strain>
    </source>
</reference>
<evidence type="ECO:0000256" key="4">
    <source>
        <dbReference type="ARBA" id="ARBA00039238"/>
    </source>
</evidence>
<dbReference type="HOGENOM" id="CLU_052691_0_0_1"/>
<evidence type="ECO:0000256" key="6">
    <source>
        <dbReference type="SAM" id="MobiDB-lite"/>
    </source>
</evidence>
<dbReference type="OrthoDB" id="2288928at2759"/>
<gene>
    <name evidence="7" type="ORF">DRE_04476</name>
</gene>
<evidence type="ECO:0000313" key="8">
    <source>
        <dbReference type="Proteomes" id="UP000024837"/>
    </source>
</evidence>
<feature type="compositionally biased region" description="Basic residues" evidence="6">
    <location>
        <begin position="417"/>
        <end position="428"/>
    </location>
</feature>
<evidence type="ECO:0000256" key="2">
    <source>
        <dbReference type="ARBA" id="ARBA00022574"/>
    </source>
</evidence>
<protein>
    <recommendedName>
        <fullName evidence="4">WD repeat-containing protein JIP5</fullName>
    </recommendedName>
    <alternativeName>
        <fullName evidence="5">WD repeat-containing protein jip5</fullName>
    </alternativeName>
</protein>
<organism evidence="7 8">
    <name type="scientific">Drechslerella stenobrocha 248</name>
    <dbReference type="NCBI Taxonomy" id="1043628"/>
    <lineage>
        <taxon>Eukaryota</taxon>
        <taxon>Fungi</taxon>
        <taxon>Dikarya</taxon>
        <taxon>Ascomycota</taxon>
        <taxon>Pezizomycotina</taxon>
        <taxon>Orbiliomycetes</taxon>
        <taxon>Orbiliales</taxon>
        <taxon>Orbiliaceae</taxon>
        <taxon>Drechslerella</taxon>
    </lineage>
</organism>
<dbReference type="EMBL" id="KI966419">
    <property type="protein sequence ID" value="EWC46305.1"/>
    <property type="molecule type" value="Genomic_DNA"/>
</dbReference>
<dbReference type="PANTHER" id="PTHR44019">
    <property type="entry name" value="WD REPEAT-CONTAINING PROTEIN 55"/>
    <property type="match status" value="1"/>
</dbReference>
<dbReference type="Pfam" id="PF00400">
    <property type="entry name" value="WD40"/>
    <property type="match status" value="1"/>
</dbReference>
<name>W7IB45_9PEZI</name>
<keyword evidence="3" id="KW-0677">Repeat</keyword>
<accession>W7IB45</accession>
<feature type="compositionally biased region" description="Acidic residues" evidence="6">
    <location>
        <begin position="357"/>
        <end position="386"/>
    </location>
</feature>
<dbReference type="InterPro" id="IPR050505">
    <property type="entry name" value="WDR55/POC1"/>
</dbReference>
<proteinExistence type="inferred from homology"/>